<dbReference type="OrthoDB" id="4620550at2"/>
<evidence type="ECO:0000313" key="5">
    <source>
        <dbReference type="Proteomes" id="UP000005442"/>
    </source>
</evidence>
<dbReference type="PANTHER" id="PTHR37042">
    <property type="entry name" value="OUTER MEMBRANE PROTEIN RV1973"/>
    <property type="match status" value="1"/>
</dbReference>
<dbReference type="eggNOG" id="ENOG5031B2M">
    <property type="taxonomic scope" value="Bacteria"/>
</dbReference>
<accession>G8RKE7</accession>
<dbReference type="EMBL" id="CP003169">
    <property type="protein sequence ID" value="AEV73549.1"/>
    <property type="molecule type" value="Genomic_DNA"/>
</dbReference>
<evidence type="ECO:0000256" key="2">
    <source>
        <dbReference type="ARBA" id="ARBA00023136"/>
    </source>
</evidence>
<organism evidence="4 5">
    <name type="scientific">Mycolicibacterium rhodesiae (strain NBB3)</name>
    <name type="common">Mycobacterium rhodesiae</name>
    <dbReference type="NCBI Taxonomy" id="710685"/>
    <lineage>
        <taxon>Bacteria</taxon>
        <taxon>Bacillati</taxon>
        <taxon>Actinomycetota</taxon>
        <taxon>Actinomycetes</taxon>
        <taxon>Mycobacteriales</taxon>
        <taxon>Mycobacteriaceae</taxon>
        <taxon>Mycolicibacterium</taxon>
    </lineage>
</organism>
<keyword evidence="3" id="KW-1133">Transmembrane helix</keyword>
<evidence type="ECO:0000256" key="1">
    <source>
        <dbReference type="ARBA" id="ARBA00004370"/>
    </source>
</evidence>
<proteinExistence type="predicted"/>
<dbReference type="GO" id="GO:0016020">
    <property type="term" value="C:membrane"/>
    <property type="evidence" value="ECO:0007669"/>
    <property type="project" value="UniProtKB-SubCell"/>
</dbReference>
<name>G8RKE7_MYCRN</name>
<reference evidence="4 5" key="1">
    <citation type="submission" date="2011-12" db="EMBL/GenBank/DDBJ databases">
        <title>Complete sequence of Mycobacterium rhodesiae NBB3.</title>
        <authorList>
            <consortium name="US DOE Joint Genome Institute"/>
            <person name="Lucas S."/>
            <person name="Han J."/>
            <person name="Lapidus A."/>
            <person name="Cheng J.-F."/>
            <person name="Goodwin L."/>
            <person name="Pitluck S."/>
            <person name="Peters L."/>
            <person name="Mikhailova N."/>
            <person name="Gu W."/>
            <person name="Detter J.C."/>
            <person name="Han C."/>
            <person name="Tapia R."/>
            <person name="Land M."/>
            <person name="Hauser L."/>
            <person name="Kyrpides N."/>
            <person name="Ivanova N."/>
            <person name="Pagani I."/>
            <person name="Mattes T."/>
            <person name="Holmes A."/>
            <person name="Rutledge P."/>
            <person name="Paulsen I."/>
            <person name="Coleman N."/>
            <person name="Woyke T."/>
        </authorList>
    </citation>
    <scope>NUCLEOTIDE SEQUENCE [LARGE SCALE GENOMIC DNA]</scope>
    <source>
        <strain evidence="4 5">NBB3</strain>
    </source>
</reference>
<keyword evidence="2 3" id="KW-0472">Membrane</keyword>
<dbReference type="AlphaFoldDB" id="G8RKE7"/>
<keyword evidence="5" id="KW-1185">Reference proteome</keyword>
<dbReference type="STRING" id="710685.MycrhN_3007"/>
<comment type="subcellular location">
    <subcellularLocation>
        <location evidence="1">Membrane</location>
    </subcellularLocation>
</comment>
<gene>
    <name evidence="4" type="ordered locus">MycrhN_3007</name>
</gene>
<protein>
    <recommendedName>
        <fullName evidence="6">Mammalian cell entry protein</fullName>
    </recommendedName>
</protein>
<keyword evidence="3" id="KW-0812">Transmembrane</keyword>
<evidence type="ECO:0008006" key="6">
    <source>
        <dbReference type="Google" id="ProtNLM"/>
    </source>
</evidence>
<evidence type="ECO:0000256" key="3">
    <source>
        <dbReference type="SAM" id="Phobius"/>
    </source>
</evidence>
<sequence>MSPRRKIKDSGQEPFVCATRPRPPRRWGLPLAAIIAAAVTVAAITLCALVLISHEKQSRATIKDVAALGYVRSFMTEFTSPDPFRANDYAERILAQVTGEFAEQYRQNQNAILVGVAQSEPTTGTVLDAGISRWNDDGSVDVLVVTKFTSKSPDGKLQLERASRWVVTAQQEGERWKISSLTPII</sequence>
<dbReference type="PATRIC" id="fig|710685.3.peg.3006"/>
<evidence type="ECO:0000313" key="4">
    <source>
        <dbReference type="EMBL" id="AEV73549.1"/>
    </source>
</evidence>
<feature type="transmembrane region" description="Helical" evidence="3">
    <location>
        <begin position="29"/>
        <end position="52"/>
    </location>
</feature>
<dbReference type="PANTHER" id="PTHR37042:SF4">
    <property type="entry name" value="OUTER MEMBRANE PROTEIN RV1973"/>
    <property type="match status" value="1"/>
</dbReference>
<dbReference type="HOGENOM" id="CLU_1466688_0_0_11"/>
<dbReference type="RefSeq" id="WP_014211322.1">
    <property type="nucleotide sequence ID" value="NC_016604.1"/>
</dbReference>
<dbReference type="Proteomes" id="UP000005442">
    <property type="component" value="Chromosome"/>
</dbReference>
<dbReference type="KEGG" id="mrh:MycrhN_3007"/>